<keyword evidence="1" id="KW-0472">Membrane</keyword>
<evidence type="ECO:0000313" key="3">
    <source>
        <dbReference type="Proteomes" id="UP000027135"/>
    </source>
</evidence>
<dbReference type="Proteomes" id="UP000027135">
    <property type="component" value="Unassembled WGS sequence"/>
</dbReference>
<keyword evidence="3" id="KW-1185">Reference proteome</keyword>
<organism evidence="2 3">
    <name type="scientific">Zootermopsis nevadensis</name>
    <name type="common">Dampwood termite</name>
    <dbReference type="NCBI Taxonomy" id="136037"/>
    <lineage>
        <taxon>Eukaryota</taxon>
        <taxon>Metazoa</taxon>
        <taxon>Ecdysozoa</taxon>
        <taxon>Arthropoda</taxon>
        <taxon>Hexapoda</taxon>
        <taxon>Insecta</taxon>
        <taxon>Pterygota</taxon>
        <taxon>Neoptera</taxon>
        <taxon>Polyneoptera</taxon>
        <taxon>Dictyoptera</taxon>
        <taxon>Blattodea</taxon>
        <taxon>Blattoidea</taxon>
        <taxon>Termitoidae</taxon>
        <taxon>Termopsidae</taxon>
        <taxon>Zootermopsis</taxon>
    </lineage>
</organism>
<name>A0A067R544_ZOONE</name>
<evidence type="ECO:0000256" key="1">
    <source>
        <dbReference type="SAM" id="Phobius"/>
    </source>
</evidence>
<accession>A0A067R544</accession>
<protein>
    <submittedName>
        <fullName evidence="2">Uncharacterized protein</fullName>
    </submittedName>
</protein>
<dbReference type="InParanoid" id="A0A067R544"/>
<keyword evidence="1" id="KW-1133">Transmembrane helix</keyword>
<feature type="transmembrane region" description="Helical" evidence="1">
    <location>
        <begin position="56"/>
        <end position="77"/>
    </location>
</feature>
<gene>
    <name evidence="2" type="ORF">L798_06807</name>
</gene>
<dbReference type="AlphaFoldDB" id="A0A067R544"/>
<dbReference type="EMBL" id="KK852695">
    <property type="protein sequence ID" value="KDR18276.1"/>
    <property type="molecule type" value="Genomic_DNA"/>
</dbReference>
<evidence type="ECO:0000313" key="2">
    <source>
        <dbReference type="EMBL" id="KDR18276.1"/>
    </source>
</evidence>
<keyword evidence="1" id="KW-0812">Transmembrane</keyword>
<sequence length="111" mass="13214">MQLAKVQHRNIVPRWNVEVTKTWNRPLHISFPRCFIFELQIAADFLQKNYTIQVGFLYPASVHTAIFFFCWFFLCLAQFRGSLERKRGVSFRRGRWRLVMKGCAAVSKNRD</sequence>
<reference evidence="2 3" key="1">
    <citation type="journal article" date="2014" name="Nat. Commun.">
        <title>Molecular traces of alternative social organization in a termite genome.</title>
        <authorList>
            <person name="Terrapon N."/>
            <person name="Li C."/>
            <person name="Robertson H.M."/>
            <person name="Ji L."/>
            <person name="Meng X."/>
            <person name="Booth W."/>
            <person name="Chen Z."/>
            <person name="Childers C.P."/>
            <person name="Glastad K.M."/>
            <person name="Gokhale K."/>
            <person name="Gowin J."/>
            <person name="Gronenberg W."/>
            <person name="Hermansen R.A."/>
            <person name="Hu H."/>
            <person name="Hunt B.G."/>
            <person name="Huylmans A.K."/>
            <person name="Khalil S.M."/>
            <person name="Mitchell R.D."/>
            <person name="Munoz-Torres M.C."/>
            <person name="Mustard J.A."/>
            <person name="Pan H."/>
            <person name="Reese J.T."/>
            <person name="Scharf M.E."/>
            <person name="Sun F."/>
            <person name="Vogel H."/>
            <person name="Xiao J."/>
            <person name="Yang W."/>
            <person name="Yang Z."/>
            <person name="Yang Z."/>
            <person name="Zhou J."/>
            <person name="Zhu J."/>
            <person name="Brent C.S."/>
            <person name="Elsik C.G."/>
            <person name="Goodisman M.A."/>
            <person name="Liberles D.A."/>
            <person name="Roe R.M."/>
            <person name="Vargo E.L."/>
            <person name="Vilcinskas A."/>
            <person name="Wang J."/>
            <person name="Bornberg-Bauer E."/>
            <person name="Korb J."/>
            <person name="Zhang G."/>
            <person name="Liebig J."/>
        </authorList>
    </citation>
    <scope>NUCLEOTIDE SEQUENCE [LARGE SCALE GENOMIC DNA]</scope>
    <source>
        <tissue evidence="2">Whole organism</tissue>
    </source>
</reference>
<proteinExistence type="predicted"/>